<reference evidence="1" key="1">
    <citation type="submission" date="2021-03" db="EMBL/GenBank/DDBJ databases">
        <title>Evolutionary innovations through gain and loss of genes in the ectomycorrhizal Boletales.</title>
        <authorList>
            <person name="Wu G."/>
            <person name="Miyauchi S."/>
            <person name="Morin E."/>
            <person name="Yang Z.-L."/>
            <person name="Xu J."/>
            <person name="Martin F.M."/>
        </authorList>
    </citation>
    <scope>NUCLEOTIDE SEQUENCE</scope>
    <source>
        <strain evidence="1">BR01</strain>
    </source>
</reference>
<dbReference type="EMBL" id="JAGFBS010000024">
    <property type="protein sequence ID" value="KAG6373037.1"/>
    <property type="molecule type" value="Genomic_DNA"/>
</dbReference>
<organism evidence="1 2">
    <name type="scientific">Boletus reticuloceps</name>
    <dbReference type="NCBI Taxonomy" id="495285"/>
    <lineage>
        <taxon>Eukaryota</taxon>
        <taxon>Fungi</taxon>
        <taxon>Dikarya</taxon>
        <taxon>Basidiomycota</taxon>
        <taxon>Agaricomycotina</taxon>
        <taxon>Agaricomycetes</taxon>
        <taxon>Agaricomycetidae</taxon>
        <taxon>Boletales</taxon>
        <taxon>Boletineae</taxon>
        <taxon>Boletaceae</taxon>
        <taxon>Boletoideae</taxon>
        <taxon>Boletus</taxon>
    </lineage>
</organism>
<dbReference type="Proteomes" id="UP000683000">
    <property type="component" value="Unassembled WGS sequence"/>
</dbReference>
<comment type="caution">
    <text evidence="1">The sequence shown here is derived from an EMBL/GenBank/DDBJ whole genome shotgun (WGS) entry which is preliminary data.</text>
</comment>
<proteinExistence type="predicted"/>
<sequence length="169" mass="19601">MSSSSSATKKEEFKQLPKAFKQLQFHVSDKILRTATALRELPSVLIPTNDRRVPFPPLVHYGYPLQIERMHELLTQKLGAKPGILDANPFGVLVHLQREVFYYGIQFQAVYLDGTDSMFFIAVSSNWDPAPADRLEEVGKRLKDFFELDEEPVWCLDARKSFWRKWLMP</sequence>
<name>A0A8I2YJZ4_9AGAM</name>
<protein>
    <submittedName>
        <fullName evidence="1">Uncharacterized protein</fullName>
    </submittedName>
</protein>
<accession>A0A8I2YJZ4</accession>
<dbReference type="AlphaFoldDB" id="A0A8I2YJZ4"/>
<keyword evidence="2" id="KW-1185">Reference proteome</keyword>
<evidence type="ECO:0000313" key="2">
    <source>
        <dbReference type="Proteomes" id="UP000683000"/>
    </source>
</evidence>
<evidence type="ECO:0000313" key="1">
    <source>
        <dbReference type="EMBL" id="KAG6373037.1"/>
    </source>
</evidence>
<gene>
    <name evidence="1" type="ORF">JVT61DRAFT_7094</name>
</gene>